<evidence type="ECO:0008006" key="5">
    <source>
        <dbReference type="Google" id="ProtNLM"/>
    </source>
</evidence>
<feature type="non-terminal residue" evidence="4">
    <location>
        <position position="228"/>
    </location>
</feature>
<dbReference type="PANTHER" id="PTHR18895">
    <property type="entry name" value="HEMK METHYLTRANSFERASE"/>
    <property type="match status" value="1"/>
</dbReference>
<keyword evidence="2" id="KW-0808">Transferase</keyword>
<dbReference type="EMBL" id="UINC01230142">
    <property type="protein sequence ID" value="SVE62143.1"/>
    <property type="molecule type" value="Genomic_DNA"/>
</dbReference>
<dbReference type="InterPro" id="IPR050320">
    <property type="entry name" value="N5-glutamine_MTase"/>
</dbReference>
<sequence length="228" mass="25914">NSCDEEAATEAEFILLSKRFSSYTGDTLTRESLFGVKEQCEISEKGVTSARDIIKRRIEGIPLQYILNEAWFYGLNFQVYSSKTHKTFIPRPETEIIVEESLKFIKSCKASKINALDIGTGSGCIPITIIKNSNRKILWDAIDPFLTTIPHENAKNHILEDLIRFSKVELSKYHRNENKKYNLITANLPYVPNNSNIDSVVKHEPLEAIFGGEDGLDHIRETVKLIPK</sequence>
<organism evidence="4">
    <name type="scientific">marine metagenome</name>
    <dbReference type="NCBI Taxonomy" id="408172"/>
    <lineage>
        <taxon>unclassified sequences</taxon>
        <taxon>metagenomes</taxon>
        <taxon>ecological metagenomes</taxon>
    </lineage>
</organism>
<dbReference type="Gene3D" id="1.10.8.10">
    <property type="entry name" value="DNA helicase RuvA subunit, C-terminal domain"/>
    <property type="match status" value="1"/>
</dbReference>
<evidence type="ECO:0000256" key="2">
    <source>
        <dbReference type="ARBA" id="ARBA00022679"/>
    </source>
</evidence>
<evidence type="ECO:0000256" key="1">
    <source>
        <dbReference type="ARBA" id="ARBA00022603"/>
    </source>
</evidence>
<keyword evidence="3" id="KW-0949">S-adenosyl-L-methionine</keyword>
<proteinExistence type="predicted"/>
<feature type="non-terminal residue" evidence="4">
    <location>
        <position position="1"/>
    </location>
</feature>
<reference evidence="4" key="1">
    <citation type="submission" date="2018-05" db="EMBL/GenBank/DDBJ databases">
        <authorList>
            <person name="Lanie J.A."/>
            <person name="Ng W.-L."/>
            <person name="Kazmierczak K.M."/>
            <person name="Andrzejewski T.M."/>
            <person name="Davidsen T.M."/>
            <person name="Wayne K.J."/>
            <person name="Tettelin H."/>
            <person name="Glass J.I."/>
            <person name="Rusch D."/>
            <person name="Podicherti R."/>
            <person name="Tsui H.-C.T."/>
            <person name="Winkler M.E."/>
        </authorList>
    </citation>
    <scope>NUCLEOTIDE SEQUENCE</scope>
</reference>
<keyword evidence="1" id="KW-0489">Methyltransferase</keyword>
<protein>
    <recommendedName>
        <fullName evidence="5">Release factor glutamine methyltransferase N-terminal domain-containing protein</fullName>
    </recommendedName>
</protein>
<dbReference type="SUPFAM" id="SSF53335">
    <property type="entry name" value="S-adenosyl-L-methionine-dependent methyltransferases"/>
    <property type="match status" value="1"/>
</dbReference>
<dbReference type="InterPro" id="IPR004556">
    <property type="entry name" value="HemK-like"/>
</dbReference>
<dbReference type="AlphaFoldDB" id="A0A383F0E9"/>
<name>A0A383F0E9_9ZZZZ</name>
<evidence type="ECO:0000256" key="3">
    <source>
        <dbReference type="ARBA" id="ARBA00022691"/>
    </source>
</evidence>
<dbReference type="GO" id="GO:0008276">
    <property type="term" value="F:protein methyltransferase activity"/>
    <property type="evidence" value="ECO:0007669"/>
    <property type="project" value="InterPro"/>
</dbReference>
<accession>A0A383F0E9</accession>
<dbReference type="Gene3D" id="3.40.50.150">
    <property type="entry name" value="Vaccinia Virus protein VP39"/>
    <property type="match status" value="1"/>
</dbReference>
<dbReference type="NCBIfam" id="TIGR00536">
    <property type="entry name" value="hemK_fam"/>
    <property type="match status" value="1"/>
</dbReference>
<evidence type="ECO:0000313" key="4">
    <source>
        <dbReference type="EMBL" id="SVE62143.1"/>
    </source>
</evidence>
<dbReference type="PANTHER" id="PTHR18895:SF74">
    <property type="entry name" value="MTRF1L RELEASE FACTOR GLUTAMINE METHYLTRANSFERASE"/>
    <property type="match status" value="1"/>
</dbReference>
<dbReference type="GO" id="GO:0032259">
    <property type="term" value="P:methylation"/>
    <property type="evidence" value="ECO:0007669"/>
    <property type="project" value="UniProtKB-KW"/>
</dbReference>
<gene>
    <name evidence="4" type="ORF">METZ01_LOCUS514997</name>
</gene>
<dbReference type="InterPro" id="IPR029063">
    <property type="entry name" value="SAM-dependent_MTases_sf"/>
</dbReference>